<dbReference type="AlphaFoldDB" id="A0A1F2P6E5"/>
<evidence type="ECO:0000256" key="1">
    <source>
        <dbReference type="ARBA" id="ARBA00022490"/>
    </source>
</evidence>
<dbReference type="InterPro" id="IPR002730">
    <property type="entry name" value="Rpp29/RNP1"/>
</dbReference>
<reference evidence="9 10" key="1">
    <citation type="submission" date="2016-05" db="EMBL/GenBank/DDBJ databases">
        <title>Microbial consortia oxidize butane by reversing methanogenesis.</title>
        <authorList>
            <person name="Laso-Perez R."/>
            <person name="Richter M."/>
            <person name="Wegener G."/>
            <person name="Musat F."/>
        </authorList>
    </citation>
    <scope>NUCLEOTIDE SEQUENCE [LARGE SCALE GENOMIC DNA]</scope>
    <source>
        <strain evidence="9">BOX1</strain>
    </source>
</reference>
<comment type="caution">
    <text evidence="9">The sequence shown here is derived from an EMBL/GenBank/DDBJ whole genome shotgun (WGS) entry which is preliminary data.</text>
</comment>
<evidence type="ECO:0000256" key="6">
    <source>
        <dbReference type="HAMAP-Rule" id="MF_00754"/>
    </source>
</evidence>
<keyword evidence="2 6" id="KW-0819">tRNA processing</keyword>
<evidence type="ECO:0000256" key="2">
    <source>
        <dbReference type="ARBA" id="ARBA00022694"/>
    </source>
</evidence>
<name>A0A1F2P6E5_9EURY</name>
<dbReference type="Gene3D" id="2.30.30.210">
    <property type="entry name" value="Ribonuclease P/MRP, subunit p29"/>
    <property type="match status" value="1"/>
</dbReference>
<comment type="function">
    <text evidence="6">Part of ribonuclease P, a protein complex that generates mature tRNA molecules by cleaving their 5'-ends.</text>
</comment>
<comment type="catalytic activity">
    <reaction evidence="6">
        <text>Endonucleolytic cleavage of RNA, removing 5'-extranucleotides from tRNA precursor.</text>
        <dbReference type="EC" id="3.1.26.5"/>
    </reaction>
</comment>
<comment type="subcellular location">
    <subcellularLocation>
        <location evidence="6">Cytoplasm</location>
    </subcellularLocation>
</comment>
<dbReference type="Pfam" id="PF01868">
    <property type="entry name" value="RNase_P-MRP_p29"/>
    <property type="match status" value="1"/>
</dbReference>
<evidence type="ECO:0000313" key="7">
    <source>
        <dbReference type="EMBL" id="HDM35713.1"/>
    </source>
</evidence>
<evidence type="ECO:0000256" key="5">
    <source>
        <dbReference type="ARBA" id="ARBA00022801"/>
    </source>
</evidence>
<dbReference type="STRING" id="1839936.SBU_000202"/>
<dbReference type="PATRIC" id="fig|1839936.3.peg.201"/>
<dbReference type="GO" id="GO:0004526">
    <property type="term" value="F:ribonuclease P activity"/>
    <property type="evidence" value="ECO:0007669"/>
    <property type="project" value="UniProtKB-UniRule"/>
</dbReference>
<dbReference type="GO" id="GO:0003723">
    <property type="term" value="F:RNA binding"/>
    <property type="evidence" value="ECO:0007669"/>
    <property type="project" value="InterPro"/>
</dbReference>
<dbReference type="InterPro" id="IPR036980">
    <property type="entry name" value="RNase_P/MRP_Rpp29_sf"/>
</dbReference>
<evidence type="ECO:0000256" key="3">
    <source>
        <dbReference type="ARBA" id="ARBA00022722"/>
    </source>
</evidence>
<gene>
    <name evidence="6" type="primary">rnp1</name>
    <name evidence="7" type="ORF">ENG09_00470</name>
    <name evidence="8" type="ORF">ENI32_02330</name>
    <name evidence="9" type="ORF">SBU_000202</name>
</gene>
<dbReference type="InterPro" id="IPR023534">
    <property type="entry name" value="Rof/RNase_P-like"/>
</dbReference>
<sequence length="91" mass="10245">MKITPDNLIYHELIGLDVVVEDNTNPSMIGIAGKVVDETRNMLVIEENGVEKMIPKSQSTFLFRLPDGQGVRVEGRLILARPEDRTGKLRR</sequence>
<accession>A0A1F2P6E5</accession>
<comment type="subunit">
    <text evidence="6">Consists of a catalytic RNA component and at least 4-5 protein subunits.</text>
</comment>
<dbReference type="GO" id="GO:0005737">
    <property type="term" value="C:cytoplasm"/>
    <property type="evidence" value="ECO:0007669"/>
    <property type="project" value="UniProtKB-SubCell"/>
</dbReference>
<dbReference type="SUPFAM" id="SSF101744">
    <property type="entry name" value="Rof/RNase P subunit-like"/>
    <property type="match status" value="1"/>
</dbReference>
<dbReference type="HAMAP" id="MF_00754">
    <property type="entry name" value="RNase_P_1"/>
    <property type="match status" value="1"/>
</dbReference>
<keyword evidence="3 6" id="KW-0540">Nuclease</keyword>
<evidence type="ECO:0000313" key="9">
    <source>
        <dbReference type="EMBL" id="OFV66909.1"/>
    </source>
</evidence>
<protein>
    <recommendedName>
        <fullName evidence="6">Ribonuclease P protein component 1</fullName>
        <shortName evidence="6">RNase P component 1</shortName>
        <ecNumber evidence="6">3.1.26.5</ecNumber>
    </recommendedName>
    <alternativeName>
        <fullName evidence="6">Rpp29</fullName>
    </alternativeName>
</protein>
<dbReference type="EMBL" id="DRIE01000038">
    <property type="protein sequence ID" value="HEC56710.1"/>
    <property type="molecule type" value="Genomic_DNA"/>
</dbReference>
<dbReference type="EC" id="3.1.26.5" evidence="6"/>
<evidence type="ECO:0000313" key="8">
    <source>
        <dbReference type="EMBL" id="HEC56710.1"/>
    </source>
</evidence>
<dbReference type="EMBL" id="DQZR01000018">
    <property type="protein sequence ID" value="HDM35713.1"/>
    <property type="molecule type" value="Genomic_DNA"/>
</dbReference>
<keyword evidence="1 6" id="KW-0963">Cytoplasm</keyword>
<dbReference type="SMART" id="SM00538">
    <property type="entry name" value="POP4"/>
    <property type="match status" value="1"/>
</dbReference>
<dbReference type="Proteomes" id="UP000885863">
    <property type="component" value="Unassembled WGS sequence"/>
</dbReference>
<proteinExistence type="inferred from homology"/>
<dbReference type="GO" id="GO:0030677">
    <property type="term" value="C:ribonuclease P complex"/>
    <property type="evidence" value="ECO:0007669"/>
    <property type="project" value="UniProtKB-UniRule"/>
</dbReference>
<keyword evidence="5 6" id="KW-0378">Hydrolase</keyword>
<dbReference type="InterPro" id="IPR023538">
    <property type="entry name" value="RNP1"/>
</dbReference>
<keyword evidence="10" id="KW-1185">Reference proteome</keyword>
<organism evidence="9 10">
    <name type="scientific">Candidatus Syntropharchaeum butanivorans</name>
    <dbReference type="NCBI Taxonomy" id="1839936"/>
    <lineage>
        <taxon>Archaea</taxon>
        <taxon>Methanobacteriati</taxon>
        <taxon>Methanobacteriota</taxon>
        <taxon>Stenosarchaea group</taxon>
        <taxon>Methanomicrobia</taxon>
        <taxon>Methanosarcinales</taxon>
        <taxon>ANME-2 cluster</taxon>
        <taxon>Candidatus Syntropharchaeum</taxon>
    </lineage>
</organism>
<evidence type="ECO:0000313" key="10">
    <source>
        <dbReference type="Proteomes" id="UP000185779"/>
    </source>
</evidence>
<dbReference type="GO" id="GO:0001682">
    <property type="term" value="P:tRNA 5'-leader removal"/>
    <property type="evidence" value="ECO:0007669"/>
    <property type="project" value="UniProtKB-UniRule"/>
</dbReference>
<comment type="similarity">
    <text evidence="6">Belongs to the eukaryotic/archaeal RNase P protein component 1 family.</text>
</comment>
<reference evidence="7" key="2">
    <citation type="journal article" date="2020" name="mSystems">
        <title>Genome- and Community-Level Interaction Insights into Carbon Utilization and Element Cycling Functions of Hydrothermarchaeota in Hydrothermal Sediment.</title>
        <authorList>
            <person name="Zhou Z."/>
            <person name="Liu Y."/>
            <person name="Xu W."/>
            <person name="Pan J."/>
            <person name="Luo Z.H."/>
            <person name="Li M."/>
        </authorList>
    </citation>
    <scope>NUCLEOTIDE SEQUENCE [LARGE SCALE GENOMIC DNA]</scope>
    <source>
        <strain evidence="7">HyVt-185</strain>
        <strain evidence="8">HyVt-386</strain>
    </source>
</reference>
<dbReference type="Proteomes" id="UP000885936">
    <property type="component" value="Unassembled WGS sequence"/>
</dbReference>
<evidence type="ECO:0000256" key="4">
    <source>
        <dbReference type="ARBA" id="ARBA00022759"/>
    </source>
</evidence>
<dbReference type="EMBL" id="LYOR01000001">
    <property type="protein sequence ID" value="OFV66909.1"/>
    <property type="molecule type" value="Genomic_DNA"/>
</dbReference>
<dbReference type="Proteomes" id="UP000185779">
    <property type="component" value="Unassembled WGS sequence"/>
</dbReference>
<keyword evidence="4 6" id="KW-0255">Endonuclease</keyword>
<dbReference type="NCBIfam" id="NF046110">
    <property type="entry name" value="RNaseP1Mthb"/>
    <property type="match status" value="1"/>
</dbReference>